<accession>A0A430KMZ3</accession>
<dbReference type="EMBL" id="RQXW01000016">
    <property type="protein sequence ID" value="RTE64857.1"/>
    <property type="molecule type" value="Genomic_DNA"/>
</dbReference>
<name>A0A430KMZ3_9GAMM</name>
<gene>
    <name evidence="3" type="ORF">EH243_15125</name>
</gene>
<evidence type="ECO:0000259" key="2">
    <source>
        <dbReference type="Pfam" id="PF20661"/>
    </source>
</evidence>
<dbReference type="AlphaFoldDB" id="A0A430KMZ3"/>
<reference evidence="3 4" key="1">
    <citation type="submission" date="2018-11" db="EMBL/GenBank/DDBJ databases">
        <title>The draft genome sequence of Amphritea opalescens ANRC-JH13T.</title>
        <authorList>
            <person name="Fang Z."/>
            <person name="Zhang Y."/>
            <person name="Han X."/>
        </authorList>
    </citation>
    <scope>NUCLEOTIDE SEQUENCE [LARGE SCALE GENOMIC DNA]</scope>
    <source>
        <strain evidence="3 4">ANRC-JH13</strain>
    </source>
</reference>
<dbReference type="RefSeq" id="WP_126159504.1">
    <property type="nucleotide sequence ID" value="NZ_RQXW01000016.1"/>
</dbReference>
<proteinExistence type="predicted"/>
<organism evidence="3 4">
    <name type="scientific">Amphritea opalescens</name>
    <dbReference type="NCBI Taxonomy" id="2490544"/>
    <lineage>
        <taxon>Bacteria</taxon>
        <taxon>Pseudomonadati</taxon>
        <taxon>Pseudomonadota</taxon>
        <taxon>Gammaproteobacteria</taxon>
        <taxon>Oceanospirillales</taxon>
        <taxon>Oceanospirillaceae</taxon>
        <taxon>Amphritea</taxon>
    </lineage>
</organism>
<dbReference type="OrthoDB" id="6120859at2"/>
<evidence type="ECO:0000256" key="1">
    <source>
        <dbReference type="SAM" id="MobiDB-lite"/>
    </source>
</evidence>
<protein>
    <recommendedName>
        <fullName evidence="2">Transcriptional regulator SutA RNAP-binding domain-containing protein</fullName>
    </recommendedName>
</protein>
<feature type="compositionally biased region" description="Polar residues" evidence="1">
    <location>
        <begin position="50"/>
        <end position="60"/>
    </location>
</feature>
<keyword evidence="4" id="KW-1185">Reference proteome</keyword>
<feature type="compositionally biased region" description="Basic residues" evidence="1">
    <location>
        <begin position="1"/>
        <end position="12"/>
    </location>
</feature>
<dbReference type="Proteomes" id="UP000283087">
    <property type="component" value="Unassembled WGS sequence"/>
</dbReference>
<dbReference type="Pfam" id="PF20661">
    <property type="entry name" value="SutA-RBD"/>
    <property type="match status" value="1"/>
</dbReference>
<comment type="caution">
    <text evidence="3">The sequence shown here is derived from an EMBL/GenBank/DDBJ whole genome shotgun (WGS) entry which is preliminary data.</text>
</comment>
<dbReference type="InterPro" id="IPR049191">
    <property type="entry name" value="SutA_RBD"/>
</dbReference>
<feature type="compositionally biased region" description="Polar residues" evidence="1">
    <location>
        <begin position="21"/>
        <end position="31"/>
    </location>
</feature>
<sequence>MKALRQRNKPKARPAEETHESISQQTNQFLQQGGKVTVVPSGFSGIPRMQGSQQKTDSNH</sequence>
<feature type="domain" description="Transcriptional regulator SutA RNAP-binding" evidence="2">
    <location>
        <begin position="15"/>
        <end position="46"/>
    </location>
</feature>
<evidence type="ECO:0000313" key="3">
    <source>
        <dbReference type="EMBL" id="RTE64857.1"/>
    </source>
</evidence>
<evidence type="ECO:0000313" key="4">
    <source>
        <dbReference type="Proteomes" id="UP000283087"/>
    </source>
</evidence>
<feature type="region of interest" description="Disordered" evidence="1">
    <location>
        <begin position="1"/>
        <end position="60"/>
    </location>
</feature>